<sequence length="447" mass="49385">MERLFLGRLIRTRASVSRSALRGVGATALSRSAHGAGTQWHEGIGLKAARGFKTGLAENLKRGSSEPPAFAFAFDIDGVLLHEKEPIPGAAETLRLLDKNKIPYILLTNGGGKRESERVAELNDKLGVSITTESFVQSHTPFQELLEGPDSFRDKTVLVTGSHYEKCLDIMLNYGFRNVLTPADIFASKPSVFPFQPVKKTEQQGLISLPQPIYSQPFSANDSSDVLSNHLKIDAMFVLNDPRDWALDIQIFSDLLLSHQGYMGTYSPKNGNPAEPNCGWQSDGQPRLYFSNADLVWSAAYHLPRFGQGAFQYAMVGLWDRITGGHELQRTCIGKPFGETYRFAERMLNAHWKRNHKIAGRGNTSGTELKSVYMIGDNPESDIAGANGYRSENGTEWVSVLVKTGVWDEARSGAKFTSKELEPKRIEADVKSAVGWALEREGFKAGQ</sequence>
<dbReference type="NCBIfam" id="TIGR01456">
    <property type="entry name" value="CECR5"/>
    <property type="match status" value="1"/>
</dbReference>
<accession>A0AAV9I4R5</accession>
<reference evidence="1" key="1">
    <citation type="journal article" date="2023" name="Mol. Phylogenet. Evol.">
        <title>Genome-scale phylogeny and comparative genomics of the fungal order Sordariales.</title>
        <authorList>
            <person name="Hensen N."/>
            <person name="Bonometti L."/>
            <person name="Westerberg I."/>
            <person name="Brannstrom I.O."/>
            <person name="Guillou S."/>
            <person name="Cros-Aarteil S."/>
            <person name="Calhoun S."/>
            <person name="Haridas S."/>
            <person name="Kuo A."/>
            <person name="Mondo S."/>
            <person name="Pangilinan J."/>
            <person name="Riley R."/>
            <person name="LaButti K."/>
            <person name="Andreopoulos B."/>
            <person name="Lipzen A."/>
            <person name="Chen C."/>
            <person name="Yan M."/>
            <person name="Daum C."/>
            <person name="Ng V."/>
            <person name="Clum A."/>
            <person name="Steindorff A."/>
            <person name="Ohm R.A."/>
            <person name="Martin F."/>
            <person name="Silar P."/>
            <person name="Natvig D.O."/>
            <person name="Lalanne C."/>
            <person name="Gautier V."/>
            <person name="Ament-Velasquez S.L."/>
            <person name="Kruys A."/>
            <person name="Hutchinson M.I."/>
            <person name="Powell A.J."/>
            <person name="Barry K."/>
            <person name="Miller A.N."/>
            <person name="Grigoriev I.V."/>
            <person name="Debuchy R."/>
            <person name="Gladieux P."/>
            <person name="Hiltunen Thoren M."/>
            <person name="Johannesson H."/>
        </authorList>
    </citation>
    <scope>NUCLEOTIDE SEQUENCE</scope>
    <source>
        <strain evidence="1">PSN324</strain>
    </source>
</reference>
<name>A0AAV9I4R5_9PEZI</name>
<protein>
    <submittedName>
        <fullName evidence="1">HAD-like domain-containing protein</fullName>
    </submittedName>
</protein>
<dbReference type="NCBIfam" id="TIGR01460">
    <property type="entry name" value="HAD-SF-IIA"/>
    <property type="match status" value="1"/>
</dbReference>
<dbReference type="GO" id="GO:0005739">
    <property type="term" value="C:mitochondrion"/>
    <property type="evidence" value="ECO:0007669"/>
    <property type="project" value="TreeGrafter"/>
</dbReference>
<dbReference type="InterPro" id="IPR006353">
    <property type="entry name" value="HAD-SF_hydro_IIA_CECR5"/>
</dbReference>
<dbReference type="InterPro" id="IPR036412">
    <property type="entry name" value="HAD-like_sf"/>
</dbReference>
<dbReference type="Proteomes" id="UP001321749">
    <property type="component" value="Unassembled WGS sequence"/>
</dbReference>
<dbReference type="Gene3D" id="3.40.50.1000">
    <property type="entry name" value="HAD superfamily/HAD-like"/>
    <property type="match status" value="2"/>
</dbReference>
<dbReference type="Pfam" id="PF13242">
    <property type="entry name" value="Hydrolase_like"/>
    <property type="match status" value="1"/>
</dbReference>
<dbReference type="InterPro" id="IPR050324">
    <property type="entry name" value="CDP-alcohol_PTase-I"/>
</dbReference>
<dbReference type="PANTHER" id="PTHR14269:SF57">
    <property type="entry name" value="SUPERFAMILY HYDROLASE, PUTATIVE (AFU_ORTHOLOGUE AFUA_2G02580)-RELATED"/>
    <property type="match status" value="1"/>
</dbReference>
<dbReference type="Pfam" id="PF13344">
    <property type="entry name" value="Hydrolase_6"/>
    <property type="match status" value="1"/>
</dbReference>
<proteinExistence type="predicted"/>
<evidence type="ECO:0000313" key="2">
    <source>
        <dbReference type="Proteomes" id="UP001321749"/>
    </source>
</evidence>
<dbReference type="InterPro" id="IPR023214">
    <property type="entry name" value="HAD_sf"/>
</dbReference>
<keyword evidence="2" id="KW-1185">Reference proteome</keyword>
<organism evidence="1 2">
    <name type="scientific">Cladorrhinum samala</name>
    <dbReference type="NCBI Taxonomy" id="585594"/>
    <lineage>
        <taxon>Eukaryota</taxon>
        <taxon>Fungi</taxon>
        <taxon>Dikarya</taxon>
        <taxon>Ascomycota</taxon>
        <taxon>Pezizomycotina</taxon>
        <taxon>Sordariomycetes</taxon>
        <taxon>Sordariomycetidae</taxon>
        <taxon>Sordariales</taxon>
        <taxon>Podosporaceae</taxon>
        <taxon>Cladorrhinum</taxon>
    </lineage>
</organism>
<dbReference type="SUPFAM" id="SSF56784">
    <property type="entry name" value="HAD-like"/>
    <property type="match status" value="1"/>
</dbReference>
<dbReference type="PANTHER" id="PTHR14269">
    <property type="entry name" value="CDP-DIACYLGLYCEROL--GLYCEROL-3-PHOSPHATE 3-PHOSPHATIDYLTRANSFERASE-RELATED"/>
    <property type="match status" value="1"/>
</dbReference>
<dbReference type="GO" id="GO:0046474">
    <property type="term" value="P:glycerophospholipid biosynthetic process"/>
    <property type="evidence" value="ECO:0007669"/>
    <property type="project" value="TreeGrafter"/>
</dbReference>
<gene>
    <name evidence="1" type="ORF">QBC42DRAFT_61893</name>
</gene>
<dbReference type="EMBL" id="MU864930">
    <property type="protein sequence ID" value="KAK4466621.1"/>
    <property type="molecule type" value="Genomic_DNA"/>
</dbReference>
<dbReference type="InterPro" id="IPR006357">
    <property type="entry name" value="HAD-SF_hydro_IIA"/>
</dbReference>
<reference evidence="1" key="2">
    <citation type="submission" date="2023-06" db="EMBL/GenBank/DDBJ databases">
        <authorList>
            <consortium name="Lawrence Berkeley National Laboratory"/>
            <person name="Mondo S.J."/>
            <person name="Hensen N."/>
            <person name="Bonometti L."/>
            <person name="Westerberg I."/>
            <person name="Brannstrom I.O."/>
            <person name="Guillou S."/>
            <person name="Cros-Aarteil S."/>
            <person name="Calhoun S."/>
            <person name="Haridas S."/>
            <person name="Kuo A."/>
            <person name="Pangilinan J."/>
            <person name="Riley R."/>
            <person name="Labutti K."/>
            <person name="Andreopoulos B."/>
            <person name="Lipzen A."/>
            <person name="Chen C."/>
            <person name="Yanf M."/>
            <person name="Daum C."/>
            <person name="Ng V."/>
            <person name="Clum A."/>
            <person name="Steindorff A."/>
            <person name="Ohm R."/>
            <person name="Martin F."/>
            <person name="Silar P."/>
            <person name="Natvig D."/>
            <person name="Lalanne C."/>
            <person name="Gautier V."/>
            <person name="Ament-Velasquez S.L."/>
            <person name="Kruys A."/>
            <person name="Hutchinson M.I."/>
            <person name="Powell A.J."/>
            <person name="Barry K."/>
            <person name="Miller A.N."/>
            <person name="Grigoriev I.V."/>
            <person name="Debuchy R."/>
            <person name="Gladieux P."/>
            <person name="Thoren M.H."/>
            <person name="Johannesson H."/>
        </authorList>
    </citation>
    <scope>NUCLEOTIDE SEQUENCE</scope>
    <source>
        <strain evidence="1">PSN324</strain>
    </source>
</reference>
<dbReference type="AlphaFoldDB" id="A0AAV9I4R5"/>
<comment type="caution">
    <text evidence="1">The sequence shown here is derived from an EMBL/GenBank/DDBJ whole genome shotgun (WGS) entry which is preliminary data.</text>
</comment>
<evidence type="ECO:0000313" key="1">
    <source>
        <dbReference type="EMBL" id="KAK4466621.1"/>
    </source>
</evidence>